<dbReference type="GeneID" id="36582615"/>
<evidence type="ECO:0000313" key="6">
    <source>
        <dbReference type="Proteomes" id="UP000235371"/>
    </source>
</evidence>
<name>A0A2J6TDS0_9HELO</name>
<evidence type="ECO:0000256" key="3">
    <source>
        <dbReference type="ARBA" id="ARBA00023002"/>
    </source>
</evidence>
<dbReference type="AlphaFoldDB" id="A0A2J6TDS0"/>
<keyword evidence="2" id="KW-0521">NADP</keyword>
<dbReference type="PANTHER" id="PTHR47706:SF1">
    <property type="entry name" value="CIPA-LIKE, PUTATIVE (AFU_ORTHOLOGUE AFUA_1G12460)-RELATED"/>
    <property type="match status" value="1"/>
</dbReference>
<dbReference type="Gene3D" id="3.40.50.720">
    <property type="entry name" value="NAD(P)-binding Rossmann-like Domain"/>
    <property type="match status" value="1"/>
</dbReference>
<evidence type="ECO:0000313" key="5">
    <source>
        <dbReference type="EMBL" id="PMD61176.1"/>
    </source>
</evidence>
<dbReference type="RefSeq" id="XP_024738080.1">
    <property type="nucleotide sequence ID" value="XM_024874535.1"/>
</dbReference>
<dbReference type="Proteomes" id="UP000235371">
    <property type="component" value="Unassembled WGS sequence"/>
</dbReference>
<dbReference type="SUPFAM" id="SSF51735">
    <property type="entry name" value="NAD(P)-binding Rossmann-fold domains"/>
    <property type="match status" value="1"/>
</dbReference>
<evidence type="ECO:0000256" key="1">
    <source>
        <dbReference type="ARBA" id="ARBA00005725"/>
    </source>
</evidence>
<dbReference type="OrthoDB" id="9984533at2759"/>
<dbReference type="Pfam" id="PF13460">
    <property type="entry name" value="NAD_binding_10"/>
    <property type="match status" value="1"/>
</dbReference>
<dbReference type="InterPro" id="IPR051609">
    <property type="entry name" value="NmrA/Isoflavone_reductase-like"/>
</dbReference>
<dbReference type="InParanoid" id="A0A2J6TDS0"/>
<reference evidence="5 6" key="1">
    <citation type="submission" date="2016-04" db="EMBL/GenBank/DDBJ databases">
        <title>A degradative enzymes factory behind the ericoid mycorrhizal symbiosis.</title>
        <authorList>
            <consortium name="DOE Joint Genome Institute"/>
            <person name="Martino E."/>
            <person name="Morin E."/>
            <person name="Grelet G."/>
            <person name="Kuo A."/>
            <person name="Kohler A."/>
            <person name="Daghino S."/>
            <person name="Barry K."/>
            <person name="Choi C."/>
            <person name="Cichocki N."/>
            <person name="Clum A."/>
            <person name="Copeland A."/>
            <person name="Hainaut M."/>
            <person name="Haridas S."/>
            <person name="Labutti K."/>
            <person name="Lindquist E."/>
            <person name="Lipzen A."/>
            <person name="Khouja H.-R."/>
            <person name="Murat C."/>
            <person name="Ohm R."/>
            <person name="Olson A."/>
            <person name="Spatafora J."/>
            <person name="Veneault-Fourrey C."/>
            <person name="Henrissat B."/>
            <person name="Grigoriev I."/>
            <person name="Martin F."/>
            <person name="Perotto S."/>
        </authorList>
    </citation>
    <scope>NUCLEOTIDE SEQUENCE [LARGE SCALE GENOMIC DNA]</scope>
    <source>
        <strain evidence="5 6">E</strain>
    </source>
</reference>
<organism evidence="5 6">
    <name type="scientific">Hyaloscypha bicolor E</name>
    <dbReference type="NCBI Taxonomy" id="1095630"/>
    <lineage>
        <taxon>Eukaryota</taxon>
        <taxon>Fungi</taxon>
        <taxon>Dikarya</taxon>
        <taxon>Ascomycota</taxon>
        <taxon>Pezizomycotina</taxon>
        <taxon>Leotiomycetes</taxon>
        <taxon>Helotiales</taxon>
        <taxon>Hyaloscyphaceae</taxon>
        <taxon>Hyaloscypha</taxon>
        <taxon>Hyaloscypha bicolor</taxon>
    </lineage>
</organism>
<protein>
    <submittedName>
        <fullName evidence="5">NAD(P)-binding protein</fullName>
    </submittedName>
</protein>
<sequence length="322" mass="34864">MVLHIKKVAVAGPNGNTGPTVVKTLVASGFDVTAVTRSLAKTRDILGPEIDIIEVDYLSQHSLVSALRGIDAVVVCGVGMLPEQTNLIDAAIAAGVRRFLPASLDTDISNPVLRSFPFAQNKTIVQEYLKSRESVISHTSIRTGPLLDYVLSLGAIINMREHSMTRFDDGEKKFSTATIQTASKAVAAVLRMGKEAENRDFRVHDIVTSQNELLKWGKEVVPDAEWTVTPANTEDMAKKVVEASKVDPESRMVDIMFKALAIFGKEFNSVFEEANNEVLGIGMIGESEVKEMLRSFAGAVQSSAGERDAAIINKLSSSGNEE</sequence>
<feature type="domain" description="NAD(P)-binding" evidence="4">
    <location>
        <begin position="12"/>
        <end position="189"/>
    </location>
</feature>
<dbReference type="PANTHER" id="PTHR47706">
    <property type="entry name" value="NMRA-LIKE FAMILY PROTEIN"/>
    <property type="match status" value="1"/>
</dbReference>
<dbReference type="STRING" id="1095630.A0A2J6TDS0"/>
<keyword evidence="3" id="KW-0560">Oxidoreductase</keyword>
<dbReference type="InterPro" id="IPR016040">
    <property type="entry name" value="NAD(P)-bd_dom"/>
</dbReference>
<evidence type="ECO:0000259" key="4">
    <source>
        <dbReference type="Pfam" id="PF13460"/>
    </source>
</evidence>
<accession>A0A2J6TDS0</accession>
<keyword evidence="6" id="KW-1185">Reference proteome</keyword>
<gene>
    <name evidence="5" type="ORF">K444DRAFT_526377</name>
</gene>
<evidence type="ECO:0000256" key="2">
    <source>
        <dbReference type="ARBA" id="ARBA00022857"/>
    </source>
</evidence>
<dbReference type="InterPro" id="IPR036291">
    <property type="entry name" value="NAD(P)-bd_dom_sf"/>
</dbReference>
<dbReference type="EMBL" id="KZ613786">
    <property type="protein sequence ID" value="PMD61176.1"/>
    <property type="molecule type" value="Genomic_DNA"/>
</dbReference>
<comment type="similarity">
    <text evidence="1">Belongs to the NmrA-type oxidoreductase family. Isoflavone reductase subfamily.</text>
</comment>
<proteinExistence type="inferred from homology"/>
<dbReference type="GO" id="GO:0016491">
    <property type="term" value="F:oxidoreductase activity"/>
    <property type="evidence" value="ECO:0007669"/>
    <property type="project" value="UniProtKB-KW"/>
</dbReference>